<feature type="non-terminal residue" evidence="1">
    <location>
        <position position="516"/>
    </location>
</feature>
<organism evidence="1 2">
    <name type="scientific">Clonostachys chloroleuca</name>
    <dbReference type="NCBI Taxonomy" id="1926264"/>
    <lineage>
        <taxon>Eukaryota</taxon>
        <taxon>Fungi</taxon>
        <taxon>Dikarya</taxon>
        <taxon>Ascomycota</taxon>
        <taxon>Pezizomycotina</taxon>
        <taxon>Sordariomycetes</taxon>
        <taxon>Hypocreomycetidae</taxon>
        <taxon>Hypocreales</taxon>
        <taxon>Bionectriaceae</taxon>
        <taxon>Clonostachys</taxon>
    </lineage>
</organism>
<protein>
    <submittedName>
        <fullName evidence="1">Uncharacterized protein</fullName>
    </submittedName>
</protein>
<dbReference type="PANTHER" id="PTHR10039:SF5">
    <property type="entry name" value="NACHT DOMAIN-CONTAINING PROTEIN"/>
    <property type="match status" value="1"/>
</dbReference>
<sequence length="516" mass="59082">MAAKHSGYQVIVSFFFNARGESLEKSVSGMYRSLLLQLLEGYPDLQHVLDDPELMANPFTCFIDALDECNEQQAVEMVYFIEELTIQSTDIGVPLRICFSGRHYPYIKIRWSIRVTPEARPGHTDDFMDYTKSSLRITNPQLVKQLQKDIIDKAAGVFLWVVLVVHIINDEDRRGRPTLRKRLEEIPNGLTELFRDLVRRDKDNIEEFVLSTLWVLFANRPLQPNEYFHALWSGLYSKGSADTEIPDTSLYTDETVTRYVISSSKGLAEITASDIPTVQFIHESVRDFLLKHDGPNILWVELGSERESPSHERLKECREAHLNHSTIHEFISKTKGEYIEEGFERFPLLPYASRHILYHADHAAKAIPQDASLNTIELSKLMKISKSLVKFTLQNHTKAEKNFLFLLADRDCPELIRTLIKDKPATEVYGEQFKDALFAAFDRNNKRSIVALFGLSTCIYNGVDITAGFDYTQSGVFSGQTPLTWAVKEGRAEYIDLFLQKESPLISKMITATQHF</sequence>
<evidence type="ECO:0000313" key="2">
    <source>
        <dbReference type="Proteomes" id="UP001160390"/>
    </source>
</evidence>
<accession>A0AA35MIT8</accession>
<dbReference type="InterPro" id="IPR036770">
    <property type="entry name" value="Ankyrin_rpt-contain_sf"/>
</dbReference>
<proteinExistence type="predicted"/>
<evidence type="ECO:0000313" key="1">
    <source>
        <dbReference type="EMBL" id="CAI6097768.1"/>
    </source>
</evidence>
<reference evidence="1" key="1">
    <citation type="submission" date="2023-01" db="EMBL/GenBank/DDBJ databases">
        <authorList>
            <person name="Piombo E."/>
        </authorList>
    </citation>
    <scope>NUCLEOTIDE SEQUENCE</scope>
</reference>
<dbReference type="PANTHER" id="PTHR10039">
    <property type="entry name" value="AMELOGENIN"/>
    <property type="match status" value="1"/>
</dbReference>
<name>A0AA35MIT8_9HYPO</name>
<dbReference type="EMBL" id="CABFNP030001295">
    <property type="protein sequence ID" value="CAI6097768.1"/>
    <property type="molecule type" value="Genomic_DNA"/>
</dbReference>
<gene>
    <name evidence="1" type="ORF">CCHLO57077_00015555</name>
</gene>
<dbReference type="AlphaFoldDB" id="A0AA35MIT8"/>
<dbReference type="Proteomes" id="UP001160390">
    <property type="component" value="Unassembled WGS sequence"/>
</dbReference>
<keyword evidence="2" id="KW-1185">Reference proteome</keyword>
<comment type="caution">
    <text evidence="1">The sequence shown here is derived from an EMBL/GenBank/DDBJ whole genome shotgun (WGS) entry which is preliminary data.</text>
</comment>
<dbReference type="Gene3D" id="1.25.40.20">
    <property type="entry name" value="Ankyrin repeat-containing domain"/>
    <property type="match status" value="1"/>
</dbReference>